<evidence type="ECO:0008006" key="4">
    <source>
        <dbReference type="Google" id="ProtNLM"/>
    </source>
</evidence>
<dbReference type="PANTHER" id="PTHR44269:SF1">
    <property type="entry name" value="DEHYDROGENASE_REDUCTASE SDR FAMILY MEMBER 7"/>
    <property type="match status" value="1"/>
</dbReference>
<dbReference type="InterPro" id="IPR002347">
    <property type="entry name" value="SDR_fam"/>
</dbReference>
<protein>
    <recommendedName>
        <fullName evidence="4">Dehydrogenase/reductase SDR family member 7</fullName>
    </recommendedName>
</protein>
<name>A0AAV8WF32_9CUCU</name>
<dbReference type="AlphaFoldDB" id="A0AAV8WF32"/>
<comment type="similarity">
    <text evidence="1">Belongs to the short-chain dehydrogenases/reductases (SDR) family.</text>
</comment>
<dbReference type="InterPro" id="IPR036291">
    <property type="entry name" value="NAD(P)-bd_dom_sf"/>
</dbReference>
<evidence type="ECO:0000256" key="1">
    <source>
        <dbReference type="RuleBase" id="RU000363"/>
    </source>
</evidence>
<dbReference type="SUPFAM" id="SSF51735">
    <property type="entry name" value="NAD(P)-binding Rossmann-fold domains"/>
    <property type="match status" value="1"/>
</dbReference>
<dbReference type="Gene3D" id="3.40.50.720">
    <property type="entry name" value="NAD(P)-binding Rossmann-like Domain"/>
    <property type="match status" value="1"/>
</dbReference>
<dbReference type="PRINTS" id="PR00081">
    <property type="entry name" value="GDHRDH"/>
</dbReference>
<dbReference type="PANTHER" id="PTHR44269">
    <property type="entry name" value="DEHYDROGENASE/REDUCTASE SDR FAMILY MEMBER 7-RELATED"/>
    <property type="match status" value="1"/>
</dbReference>
<comment type="caution">
    <text evidence="2">The sequence shown here is derived from an EMBL/GenBank/DDBJ whole genome shotgun (WGS) entry which is preliminary data.</text>
</comment>
<keyword evidence="3" id="KW-1185">Reference proteome</keyword>
<evidence type="ECO:0000313" key="3">
    <source>
        <dbReference type="Proteomes" id="UP001159042"/>
    </source>
</evidence>
<accession>A0AAV8WF32</accession>
<organism evidence="2 3">
    <name type="scientific">Exocentrus adspersus</name>
    <dbReference type="NCBI Taxonomy" id="1586481"/>
    <lineage>
        <taxon>Eukaryota</taxon>
        <taxon>Metazoa</taxon>
        <taxon>Ecdysozoa</taxon>
        <taxon>Arthropoda</taxon>
        <taxon>Hexapoda</taxon>
        <taxon>Insecta</taxon>
        <taxon>Pterygota</taxon>
        <taxon>Neoptera</taxon>
        <taxon>Endopterygota</taxon>
        <taxon>Coleoptera</taxon>
        <taxon>Polyphaga</taxon>
        <taxon>Cucujiformia</taxon>
        <taxon>Chrysomeloidea</taxon>
        <taxon>Cerambycidae</taxon>
        <taxon>Lamiinae</taxon>
        <taxon>Acanthocinini</taxon>
        <taxon>Exocentrus</taxon>
    </lineage>
</organism>
<dbReference type="EMBL" id="JANEYG010000002">
    <property type="protein sequence ID" value="KAJ8924695.1"/>
    <property type="molecule type" value="Genomic_DNA"/>
</dbReference>
<gene>
    <name evidence="2" type="ORF">NQ315_000846</name>
</gene>
<dbReference type="PRINTS" id="PR00080">
    <property type="entry name" value="SDRFAMILY"/>
</dbReference>
<sequence>MFFAILGVGFFTYTLSYFILTLLSDCDLQLFFYEKFGKSPRRLKGQVVFITGASSGIGEHTAYVLAKHGVKLVLSARRNDELQRVKRNCIDISEGQLEDKDILVIPMDITDFESHRKHFRHAIGHFGRVDILVNNAGRSQRAIWDNIELAVDKQLFDLNVFAVINLSRVALEHFNKRGSGHIAVVSSLAGVIGAPFSGSYTGSKHAIQGYFKSLDIEKKQNKHSGNAVMSRTDIYEFSRRKLHRKRGTEIRHICTTYG</sequence>
<reference evidence="2 3" key="1">
    <citation type="journal article" date="2023" name="Insect Mol. Biol.">
        <title>Genome sequencing provides insights into the evolution of gene families encoding plant cell wall-degrading enzymes in longhorned beetles.</title>
        <authorList>
            <person name="Shin N.R."/>
            <person name="Okamura Y."/>
            <person name="Kirsch R."/>
            <person name="Pauchet Y."/>
        </authorList>
    </citation>
    <scope>NUCLEOTIDE SEQUENCE [LARGE SCALE GENOMIC DNA]</scope>
    <source>
        <strain evidence="2">EAD_L_NR</strain>
    </source>
</reference>
<proteinExistence type="inferred from homology"/>
<dbReference type="InterPro" id="IPR053011">
    <property type="entry name" value="SDR_family_member_7"/>
</dbReference>
<evidence type="ECO:0000313" key="2">
    <source>
        <dbReference type="EMBL" id="KAJ8924695.1"/>
    </source>
</evidence>
<dbReference type="Pfam" id="PF00106">
    <property type="entry name" value="adh_short"/>
    <property type="match status" value="1"/>
</dbReference>
<dbReference type="Proteomes" id="UP001159042">
    <property type="component" value="Unassembled WGS sequence"/>
</dbReference>